<dbReference type="InterPro" id="IPR000253">
    <property type="entry name" value="FHA_dom"/>
</dbReference>
<dbReference type="Pfam" id="PF00498">
    <property type="entry name" value="FHA"/>
    <property type="match status" value="1"/>
</dbReference>
<sequence>MIKVSGSSMARIIQSENGQLTRQYFLKENHVSIGRSTTNLIQLDDTVISSNHAEIFIERDHHGNDIYFLMDLNSKNGSFINKDKVSCKQLKHKDRIRFGHQTFTFIDDKEYLKQNNNEKISQ</sequence>
<evidence type="ECO:0000313" key="3">
    <source>
        <dbReference type="Proteomes" id="UP000254266"/>
    </source>
</evidence>
<dbReference type="AlphaFoldDB" id="A0A370DDU5"/>
<proteinExistence type="predicted"/>
<dbReference type="EMBL" id="QFXC01000011">
    <property type="protein sequence ID" value="RDH82554.1"/>
    <property type="molecule type" value="Genomic_DNA"/>
</dbReference>
<dbReference type="SUPFAM" id="SSF49879">
    <property type="entry name" value="SMAD/FHA domain"/>
    <property type="match status" value="1"/>
</dbReference>
<evidence type="ECO:0000259" key="1">
    <source>
        <dbReference type="PROSITE" id="PS50006"/>
    </source>
</evidence>
<dbReference type="Gene3D" id="2.60.200.20">
    <property type="match status" value="1"/>
</dbReference>
<evidence type="ECO:0000313" key="2">
    <source>
        <dbReference type="EMBL" id="RDH82554.1"/>
    </source>
</evidence>
<feature type="domain" description="FHA" evidence="1">
    <location>
        <begin position="31"/>
        <end position="85"/>
    </location>
</feature>
<dbReference type="InterPro" id="IPR008984">
    <property type="entry name" value="SMAD_FHA_dom_sf"/>
</dbReference>
<protein>
    <recommendedName>
        <fullName evidence="1">FHA domain-containing protein</fullName>
    </recommendedName>
</protein>
<dbReference type="PANTHER" id="PTHR23308">
    <property type="entry name" value="NUCLEAR INHIBITOR OF PROTEIN PHOSPHATASE-1"/>
    <property type="match status" value="1"/>
</dbReference>
<accession>A0A370DDU5</accession>
<dbReference type="PROSITE" id="PS50006">
    <property type="entry name" value="FHA_DOMAIN"/>
    <property type="match status" value="1"/>
</dbReference>
<gene>
    <name evidence="2" type="ORF">DIZ80_09725</name>
</gene>
<dbReference type="Proteomes" id="UP000254266">
    <property type="component" value="Unassembled WGS sequence"/>
</dbReference>
<organism evidence="2 3">
    <name type="scientific">endosymbiont of Galathealinum brachiosum</name>
    <dbReference type="NCBI Taxonomy" id="2200906"/>
    <lineage>
        <taxon>Bacteria</taxon>
        <taxon>Pseudomonadati</taxon>
        <taxon>Pseudomonadota</taxon>
        <taxon>Gammaproteobacteria</taxon>
        <taxon>sulfur-oxidizing symbionts</taxon>
    </lineage>
</organism>
<name>A0A370DDU5_9GAMM</name>
<dbReference type="SMART" id="SM00240">
    <property type="entry name" value="FHA"/>
    <property type="match status" value="1"/>
</dbReference>
<reference evidence="2 3" key="1">
    <citation type="journal article" date="2018" name="ISME J.">
        <title>Endosymbiont genomes yield clues of tubeworm success.</title>
        <authorList>
            <person name="Li Y."/>
            <person name="Liles M.R."/>
            <person name="Halanych K.M."/>
        </authorList>
    </citation>
    <scope>NUCLEOTIDE SEQUENCE [LARGE SCALE GENOMIC DNA]</scope>
    <source>
        <strain evidence="2">A1464</strain>
    </source>
</reference>
<dbReference type="CDD" id="cd00060">
    <property type="entry name" value="FHA"/>
    <property type="match status" value="1"/>
</dbReference>
<dbReference type="InterPro" id="IPR050923">
    <property type="entry name" value="Cell_Proc_Reg/RNA_Proc"/>
</dbReference>
<keyword evidence="3" id="KW-1185">Reference proteome</keyword>
<comment type="caution">
    <text evidence="2">The sequence shown here is derived from an EMBL/GenBank/DDBJ whole genome shotgun (WGS) entry which is preliminary data.</text>
</comment>